<evidence type="ECO:0000313" key="2">
    <source>
        <dbReference type="Proteomes" id="UP000244073"/>
    </source>
</evidence>
<dbReference type="VEuPathDB" id="FungiDB:P175DRAFT_0533304"/>
<dbReference type="Proteomes" id="UP000244073">
    <property type="component" value="Unassembled WGS sequence"/>
</dbReference>
<dbReference type="GeneID" id="63816923"/>
<protein>
    <submittedName>
        <fullName evidence="1">Uncharacterized protein</fullName>
    </submittedName>
</protein>
<sequence length="172" mass="19362">MASPERQITAPNMVCSHPPRKDIATMRVAHVPTDATTGTWQRKLNEMTKWESIAKESHSDSKASPARTRGLGEETDLDVVKLYMGQEFGIQDMLLHGHRRQNIAPQGPESLDARIQDNFSKGRIRRGIITTTATSDNNHDIVNDLHYYVLRNRIDGWRGGLAFCAESFFGEV</sequence>
<dbReference type="AlphaFoldDB" id="A0A2T5LVK3"/>
<evidence type="ECO:0000313" key="1">
    <source>
        <dbReference type="EMBL" id="PTU20309.1"/>
    </source>
</evidence>
<name>A0A2T5LVK3_9EURO</name>
<comment type="caution">
    <text evidence="1">The sequence shown here is derived from an EMBL/GenBank/DDBJ whole genome shotgun (WGS) entry which is preliminary data.</text>
</comment>
<accession>A0A2T5LVK3</accession>
<organism evidence="1 2">
    <name type="scientific">Aspergillus ochraceoroseus IBT 24754</name>
    <dbReference type="NCBI Taxonomy" id="1392256"/>
    <lineage>
        <taxon>Eukaryota</taxon>
        <taxon>Fungi</taxon>
        <taxon>Dikarya</taxon>
        <taxon>Ascomycota</taxon>
        <taxon>Pezizomycotina</taxon>
        <taxon>Eurotiomycetes</taxon>
        <taxon>Eurotiomycetidae</taxon>
        <taxon>Eurotiales</taxon>
        <taxon>Aspergillaceae</taxon>
        <taxon>Aspergillus</taxon>
        <taxon>Aspergillus subgen. Nidulantes</taxon>
    </lineage>
</organism>
<dbReference type="RefSeq" id="XP_040751701.1">
    <property type="nucleotide sequence ID" value="XM_040900041.1"/>
</dbReference>
<proteinExistence type="predicted"/>
<reference evidence="1 2" key="1">
    <citation type="journal article" date="2018" name="Proc. Natl. Acad. Sci. U.S.A.">
        <title>Linking secondary metabolites to gene clusters through genome sequencing of six diverse Aspergillus species.</title>
        <authorList>
            <person name="Kaerboelling I."/>
            <person name="Vesth T.C."/>
            <person name="Frisvad J.C."/>
            <person name="Nybo J.L."/>
            <person name="Theobald S."/>
            <person name="Kuo A."/>
            <person name="Bowyer P."/>
            <person name="Matsuda Y."/>
            <person name="Mondo S."/>
            <person name="Lyhne E.K."/>
            <person name="Kogle M.E."/>
            <person name="Clum A."/>
            <person name="Lipzen A."/>
            <person name="Salamov A."/>
            <person name="Ngan C.Y."/>
            <person name="Daum C."/>
            <person name="Chiniquy J."/>
            <person name="Barry K."/>
            <person name="LaButti K."/>
            <person name="Haridas S."/>
            <person name="Simmons B.A."/>
            <person name="Magnuson J.K."/>
            <person name="Mortensen U.H."/>
            <person name="Larsen T.O."/>
            <person name="Grigoriev I.V."/>
            <person name="Baker S.E."/>
            <person name="Andersen M.R."/>
        </authorList>
    </citation>
    <scope>NUCLEOTIDE SEQUENCE [LARGE SCALE GENOMIC DNA]</scope>
    <source>
        <strain evidence="1 2">IBT 24754</strain>
    </source>
</reference>
<gene>
    <name evidence="1" type="ORF">P175DRAFT_0533304</name>
</gene>
<dbReference type="EMBL" id="MSFN02000005">
    <property type="protein sequence ID" value="PTU20309.1"/>
    <property type="molecule type" value="Genomic_DNA"/>
</dbReference>